<evidence type="ECO:0000256" key="7">
    <source>
        <dbReference type="SAM" id="Phobius"/>
    </source>
</evidence>
<keyword evidence="7" id="KW-0472">Membrane</keyword>
<comment type="similarity">
    <text evidence="1">Belongs to the sigma-70 factor family. ECF subfamily.</text>
</comment>
<evidence type="ECO:0000259" key="8">
    <source>
        <dbReference type="Pfam" id="PF04542"/>
    </source>
</evidence>
<dbReference type="CDD" id="cd14948">
    <property type="entry name" value="BACON"/>
    <property type="match status" value="1"/>
</dbReference>
<feature type="compositionally biased region" description="Low complexity" evidence="6">
    <location>
        <begin position="350"/>
        <end position="367"/>
    </location>
</feature>
<keyword evidence="5" id="KW-0804">Transcription</keyword>
<feature type="domain" description="BACON" evidence="9">
    <location>
        <begin position="375"/>
        <end position="464"/>
    </location>
</feature>
<evidence type="ECO:0000256" key="2">
    <source>
        <dbReference type="ARBA" id="ARBA00023015"/>
    </source>
</evidence>
<dbReference type="PANTHER" id="PTHR43133">
    <property type="entry name" value="RNA POLYMERASE ECF-TYPE SIGMA FACTO"/>
    <property type="match status" value="1"/>
</dbReference>
<evidence type="ECO:0000256" key="6">
    <source>
        <dbReference type="SAM" id="MobiDB-lite"/>
    </source>
</evidence>
<dbReference type="NCBIfam" id="TIGR02937">
    <property type="entry name" value="sigma70-ECF"/>
    <property type="match status" value="1"/>
</dbReference>
<keyword evidence="2" id="KW-0805">Transcription regulation</keyword>
<evidence type="ECO:0000313" key="11">
    <source>
        <dbReference type="Proteomes" id="UP000276542"/>
    </source>
</evidence>
<dbReference type="Gene3D" id="1.10.10.10">
    <property type="entry name" value="Winged helix-like DNA-binding domain superfamily/Winged helix DNA-binding domain"/>
    <property type="match status" value="1"/>
</dbReference>
<dbReference type="SUPFAM" id="SSF88946">
    <property type="entry name" value="Sigma2 domain of RNA polymerase sigma factors"/>
    <property type="match status" value="1"/>
</dbReference>
<feature type="region of interest" description="Disordered" evidence="6">
    <location>
        <begin position="345"/>
        <end position="367"/>
    </location>
</feature>
<dbReference type="GO" id="GO:0016987">
    <property type="term" value="F:sigma factor activity"/>
    <property type="evidence" value="ECO:0007669"/>
    <property type="project" value="UniProtKB-KW"/>
</dbReference>
<gene>
    <name evidence="10" type="ORF">D4739_15070</name>
</gene>
<dbReference type="GO" id="GO:0006352">
    <property type="term" value="P:DNA-templated transcription initiation"/>
    <property type="evidence" value="ECO:0007669"/>
    <property type="project" value="InterPro"/>
</dbReference>
<evidence type="ECO:0000256" key="4">
    <source>
        <dbReference type="ARBA" id="ARBA00023125"/>
    </source>
</evidence>
<dbReference type="Pfam" id="PF04542">
    <property type="entry name" value="Sigma70_r2"/>
    <property type="match status" value="1"/>
</dbReference>
<dbReference type="InterPro" id="IPR014284">
    <property type="entry name" value="RNA_pol_sigma-70_dom"/>
</dbReference>
<dbReference type="GO" id="GO:0005975">
    <property type="term" value="P:carbohydrate metabolic process"/>
    <property type="evidence" value="ECO:0007669"/>
    <property type="project" value="UniProtKB-ARBA"/>
</dbReference>
<dbReference type="Proteomes" id="UP000276542">
    <property type="component" value="Unassembled WGS sequence"/>
</dbReference>
<evidence type="ECO:0000256" key="1">
    <source>
        <dbReference type="ARBA" id="ARBA00010641"/>
    </source>
</evidence>
<dbReference type="Pfam" id="PF19190">
    <property type="entry name" value="BACON_2"/>
    <property type="match status" value="1"/>
</dbReference>
<feature type="domain" description="RNA polymerase sigma-70 region 2" evidence="8">
    <location>
        <begin position="32"/>
        <end position="98"/>
    </location>
</feature>
<protein>
    <submittedName>
        <fullName evidence="10">Sigma-70 family RNA polymerase sigma factor</fullName>
    </submittedName>
</protein>
<evidence type="ECO:0000256" key="3">
    <source>
        <dbReference type="ARBA" id="ARBA00023082"/>
    </source>
</evidence>
<dbReference type="PANTHER" id="PTHR43133:SF8">
    <property type="entry name" value="RNA POLYMERASE SIGMA FACTOR HI_1459-RELATED"/>
    <property type="match status" value="1"/>
</dbReference>
<keyword evidence="7" id="KW-0812">Transmembrane</keyword>
<sequence length="563" mass="58892">MVTAPSGPLGPTDAVLVERVLAADREAFAQVYDRYGGKLFDFAYSMLRHREDASDAVADSFILFAERLPQLREPDRLRPWLYAIVRSECLRRLKARKRVAYGGEEQLIEMADDAISPDQYAEQSALRDLVWDAAAGLAERDRALLDLHLRQGLEGAELGEAMGTTAANAYVMLNRLRAQVERSLGALLIARLGRDDCPDLSELLRDWDGSFSVLVRKRVARHVDNCSVCAVLRRTMVSPWALLASVPVFVAPAALRDRVLETRLVAHTAPADGSAAAGVPAAGPDATARRGGWLSDARFPALVGALGILLLLGGVIRWAWAEDALPGLAPAPSLSAQGLAVEPTLFPKGTPTGAASTSATPTPSATSIAPAPAVLTVSTGSIDLGRRATSGSVVVGNDGGEPLSWTATTSVDWISVAPASGELDGGATATLAITADRSRLPEGRSTGSVVISGADQSRTVTITATEEHNPVVGAPTTGANPSCQVPVTASVSDESGLDSVTLFWSGPSGKGQVAMSGSGSRWSAEISPVNVGGNITMYVVARDTRGNTATGPSRTIYVNPCPG</sequence>
<dbReference type="InterPro" id="IPR024361">
    <property type="entry name" value="BACON"/>
</dbReference>
<organism evidence="10 11">
    <name type="scientific">Nocardioides cavernaquae</name>
    <dbReference type="NCBI Taxonomy" id="2321396"/>
    <lineage>
        <taxon>Bacteria</taxon>
        <taxon>Bacillati</taxon>
        <taxon>Actinomycetota</taxon>
        <taxon>Actinomycetes</taxon>
        <taxon>Propionibacteriales</taxon>
        <taxon>Nocardioidaceae</taxon>
        <taxon>Nocardioides</taxon>
    </lineage>
</organism>
<keyword evidence="7" id="KW-1133">Transmembrane helix</keyword>
<evidence type="ECO:0000313" key="10">
    <source>
        <dbReference type="EMBL" id="RJS47404.1"/>
    </source>
</evidence>
<comment type="caution">
    <text evidence="10">The sequence shown here is derived from an EMBL/GenBank/DDBJ whole genome shotgun (WGS) entry which is preliminary data.</text>
</comment>
<dbReference type="GO" id="GO:0003677">
    <property type="term" value="F:DNA binding"/>
    <property type="evidence" value="ECO:0007669"/>
    <property type="project" value="UniProtKB-KW"/>
</dbReference>
<evidence type="ECO:0000256" key="5">
    <source>
        <dbReference type="ARBA" id="ARBA00023163"/>
    </source>
</evidence>
<dbReference type="InterPro" id="IPR036388">
    <property type="entry name" value="WH-like_DNA-bd_sf"/>
</dbReference>
<evidence type="ECO:0000259" key="9">
    <source>
        <dbReference type="Pfam" id="PF19190"/>
    </source>
</evidence>
<dbReference type="Gene3D" id="1.10.1740.10">
    <property type="match status" value="1"/>
</dbReference>
<dbReference type="InterPro" id="IPR007627">
    <property type="entry name" value="RNA_pol_sigma70_r2"/>
</dbReference>
<dbReference type="InterPro" id="IPR013324">
    <property type="entry name" value="RNA_pol_sigma_r3/r4-like"/>
</dbReference>
<dbReference type="InterPro" id="IPR013783">
    <property type="entry name" value="Ig-like_fold"/>
</dbReference>
<dbReference type="InterPro" id="IPR013325">
    <property type="entry name" value="RNA_pol_sigma_r2"/>
</dbReference>
<name>A0A3A5HH47_9ACTN</name>
<dbReference type="SUPFAM" id="SSF88659">
    <property type="entry name" value="Sigma3 and sigma4 domains of RNA polymerase sigma factors"/>
    <property type="match status" value="1"/>
</dbReference>
<reference evidence="11" key="1">
    <citation type="submission" date="2018-09" db="EMBL/GenBank/DDBJ databases">
        <authorList>
            <person name="Zhu H."/>
        </authorList>
    </citation>
    <scope>NUCLEOTIDE SEQUENCE [LARGE SCALE GENOMIC DNA]</scope>
    <source>
        <strain evidence="11">K1W22B-1</strain>
    </source>
</reference>
<feature type="transmembrane region" description="Helical" evidence="7">
    <location>
        <begin position="237"/>
        <end position="255"/>
    </location>
</feature>
<keyword evidence="11" id="KW-1185">Reference proteome</keyword>
<keyword evidence="4" id="KW-0238">DNA-binding</keyword>
<dbReference type="InterPro" id="IPR039425">
    <property type="entry name" value="RNA_pol_sigma-70-like"/>
</dbReference>
<proteinExistence type="inferred from homology"/>
<keyword evidence="3" id="KW-0731">Sigma factor</keyword>
<dbReference type="EMBL" id="QYRP01000002">
    <property type="protein sequence ID" value="RJS47404.1"/>
    <property type="molecule type" value="Genomic_DNA"/>
</dbReference>
<accession>A0A3A5HH47</accession>
<dbReference type="OrthoDB" id="8611574at2"/>
<dbReference type="AlphaFoldDB" id="A0A3A5HH47"/>
<feature type="transmembrane region" description="Helical" evidence="7">
    <location>
        <begin position="299"/>
        <end position="320"/>
    </location>
</feature>
<dbReference type="Gene3D" id="2.60.40.10">
    <property type="entry name" value="Immunoglobulins"/>
    <property type="match status" value="2"/>
</dbReference>